<organism evidence="2 3">
    <name type="scientific">Ladona fulva</name>
    <name type="common">Scarce chaser dragonfly</name>
    <name type="synonym">Libellula fulva</name>
    <dbReference type="NCBI Taxonomy" id="123851"/>
    <lineage>
        <taxon>Eukaryota</taxon>
        <taxon>Metazoa</taxon>
        <taxon>Ecdysozoa</taxon>
        <taxon>Arthropoda</taxon>
        <taxon>Hexapoda</taxon>
        <taxon>Insecta</taxon>
        <taxon>Pterygota</taxon>
        <taxon>Palaeoptera</taxon>
        <taxon>Odonata</taxon>
        <taxon>Epiprocta</taxon>
        <taxon>Anisoptera</taxon>
        <taxon>Libelluloidea</taxon>
        <taxon>Libellulidae</taxon>
        <taxon>Ladona</taxon>
    </lineage>
</organism>
<keyword evidence="3" id="KW-1185">Reference proteome</keyword>
<sequence>MYCFRESMDAGTHKRRHDRKETSSDSSSGSSLESSNDVAGTSSHHALISSNIPVIDDSAQISMVMDPEERKSEGAQKNVNISESNVSPLKILQMVNLPEEHEVDQNDNRESLPKINVPFLQPVPEVTELEYRVRAIR</sequence>
<gene>
    <name evidence="2" type="ORF">J437_LFUL017542</name>
</gene>
<reference evidence="2" key="1">
    <citation type="submission" date="2013-04" db="EMBL/GenBank/DDBJ databases">
        <authorList>
            <person name="Qu J."/>
            <person name="Murali S.C."/>
            <person name="Bandaranaike D."/>
            <person name="Bellair M."/>
            <person name="Blankenburg K."/>
            <person name="Chao H."/>
            <person name="Dinh H."/>
            <person name="Doddapaneni H."/>
            <person name="Downs B."/>
            <person name="Dugan-Rocha S."/>
            <person name="Elkadiri S."/>
            <person name="Gnanaolivu R.D."/>
            <person name="Hernandez B."/>
            <person name="Javaid M."/>
            <person name="Jayaseelan J.C."/>
            <person name="Lee S."/>
            <person name="Li M."/>
            <person name="Ming W."/>
            <person name="Munidasa M."/>
            <person name="Muniz J."/>
            <person name="Nguyen L."/>
            <person name="Ongeri F."/>
            <person name="Osuji N."/>
            <person name="Pu L.-L."/>
            <person name="Puazo M."/>
            <person name="Qu C."/>
            <person name="Quiroz J."/>
            <person name="Raj R."/>
            <person name="Weissenberger G."/>
            <person name="Xin Y."/>
            <person name="Zou X."/>
            <person name="Han Y."/>
            <person name="Richards S."/>
            <person name="Worley K."/>
            <person name="Muzny D."/>
            <person name="Gibbs R."/>
        </authorList>
    </citation>
    <scope>NUCLEOTIDE SEQUENCE</scope>
    <source>
        <strain evidence="2">Sampled in the wild</strain>
    </source>
</reference>
<evidence type="ECO:0000313" key="2">
    <source>
        <dbReference type="EMBL" id="KAG8237868.1"/>
    </source>
</evidence>
<feature type="compositionally biased region" description="Low complexity" evidence="1">
    <location>
        <begin position="24"/>
        <end position="35"/>
    </location>
</feature>
<feature type="compositionally biased region" description="Basic and acidic residues" evidence="1">
    <location>
        <begin position="1"/>
        <end position="12"/>
    </location>
</feature>
<feature type="compositionally biased region" description="Polar residues" evidence="1">
    <location>
        <begin position="36"/>
        <end position="52"/>
    </location>
</feature>
<comment type="caution">
    <text evidence="2">The sequence shown here is derived from an EMBL/GenBank/DDBJ whole genome shotgun (WGS) entry which is preliminary data.</text>
</comment>
<dbReference type="AlphaFoldDB" id="A0A8K0KT97"/>
<accession>A0A8K0KT97</accession>
<feature type="region of interest" description="Disordered" evidence="1">
    <location>
        <begin position="1"/>
        <end position="52"/>
    </location>
</feature>
<evidence type="ECO:0000313" key="3">
    <source>
        <dbReference type="Proteomes" id="UP000792457"/>
    </source>
</evidence>
<dbReference type="EMBL" id="KZ309234">
    <property type="protein sequence ID" value="KAG8237868.1"/>
    <property type="molecule type" value="Genomic_DNA"/>
</dbReference>
<protein>
    <submittedName>
        <fullName evidence="2">Uncharacterized protein</fullName>
    </submittedName>
</protein>
<name>A0A8K0KT97_LADFU</name>
<evidence type="ECO:0000256" key="1">
    <source>
        <dbReference type="SAM" id="MobiDB-lite"/>
    </source>
</evidence>
<dbReference type="Proteomes" id="UP000792457">
    <property type="component" value="Unassembled WGS sequence"/>
</dbReference>
<proteinExistence type="predicted"/>
<feature type="non-terminal residue" evidence="2">
    <location>
        <position position="1"/>
    </location>
</feature>
<reference evidence="2" key="2">
    <citation type="submission" date="2017-10" db="EMBL/GenBank/DDBJ databases">
        <title>Ladona fulva Genome sequencing and assembly.</title>
        <authorList>
            <person name="Murali S."/>
            <person name="Richards S."/>
            <person name="Bandaranaike D."/>
            <person name="Bellair M."/>
            <person name="Blankenburg K."/>
            <person name="Chao H."/>
            <person name="Dinh H."/>
            <person name="Doddapaneni H."/>
            <person name="Dugan-Rocha S."/>
            <person name="Elkadiri S."/>
            <person name="Gnanaolivu R."/>
            <person name="Hernandez B."/>
            <person name="Skinner E."/>
            <person name="Javaid M."/>
            <person name="Lee S."/>
            <person name="Li M."/>
            <person name="Ming W."/>
            <person name="Munidasa M."/>
            <person name="Muniz J."/>
            <person name="Nguyen L."/>
            <person name="Hughes D."/>
            <person name="Osuji N."/>
            <person name="Pu L.-L."/>
            <person name="Puazo M."/>
            <person name="Qu C."/>
            <person name="Quiroz J."/>
            <person name="Raj R."/>
            <person name="Weissenberger G."/>
            <person name="Xin Y."/>
            <person name="Zou X."/>
            <person name="Han Y."/>
            <person name="Worley K."/>
            <person name="Muzny D."/>
            <person name="Gibbs R."/>
        </authorList>
    </citation>
    <scope>NUCLEOTIDE SEQUENCE</scope>
    <source>
        <strain evidence="2">Sampled in the wild</strain>
    </source>
</reference>